<feature type="transmembrane region" description="Helical" evidence="1">
    <location>
        <begin position="6"/>
        <end position="22"/>
    </location>
</feature>
<dbReference type="EMBL" id="LC050210">
    <property type="protein sequence ID" value="BAT21183.1"/>
    <property type="molecule type" value="Genomic_DNA"/>
</dbReference>
<geneLocation type="mitochondrion" evidence="2"/>
<organism evidence="2">
    <name type="scientific">Strongyloides papillosus</name>
    <name type="common">Intestinal threadworm</name>
    <dbReference type="NCBI Taxonomy" id="174720"/>
    <lineage>
        <taxon>Eukaryota</taxon>
        <taxon>Metazoa</taxon>
        <taxon>Ecdysozoa</taxon>
        <taxon>Nematoda</taxon>
        <taxon>Chromadorea</taxon>
        <taxon>Rhabditida</taxon>
        <taxon>Tylenchina</taxon>
        <taxon>Panagrolaimomorpha</taxon>
        <taxon>Strongyloidoidea</taxon>
        <taxon>Strongyloididae</taxon>
        <taxon>Strongyloides</taxon>
    </lineage>
</organism>
<gene>
    <name evidence="2" type="primary">ND6</name>
</gene>
<proteinExistence type="predicted"/>
<feature type="transmembrane region" description="Helical" evidence="1">
    <location>
        <begin position="51"/>
        <end position="70"/>
    </location>
</feature>
<keyword evidence="1" id="KW-1133">Transmembrane helix</keyword>
<evidence type="ECO:0000256" key="1">
    <source>
        <dbReference type="SAM" id="Phobius"/>
    </source>
</evidence>
<dbReference type="GeneID" id="26373688"/>
<name>A0A0S3M5L8_STREA</name>
<feature type="transmembrane region" description="Helical" evidence="1">
    <location>
        <begin position="82"/>
        <end position="100"/>
    </location>
</feature>
<keyword evidence="1" id="KW-0472">Membrane</keyword>
<dbReference type="RefSeq" id="YP_009186355.1">
    <property type="nucleotide sequence ID" value="NC_028622.1"/>
</dbReference>
<protein>
    <submittedName>
        <fullName evidence="2">NADH dehydrogenase subunit 6</fullName>
    </submittedName>
</protein>
<reference evidence="2" key="1">
    <citation type="submission" date="2015-04" db="EMBL/GenBank/DDBJ databases">
        <title>Genome, transcriptome and proteome adaptations to nematode parasitism in Strongyloides.</title>
        <authorList>
            <person name="Hunt V."/>
            <person name="Tsai I.J."/>
            <person name="Coghlan A."/>
            <person name="Reid A.J."/>
            <person name="Holroyd N."/>
            <person name="Foth B."/>
            <person name="Tracey A."/>
            <person name="Cotton J.A."/>
            <person name="Stanley E."/>
            <person name="Beasley H."/>
            <person name="Bennett H."/>
            <person name="Brooks K."/>
            <person name="Kikuchi T."/>
            <person name="Viney M."/>
            <person name="Berriman M."/>
        </authorList>
    </citation>
    <scope>NUCLEOTIDE SEQUENCE</scope>
    <source>
        <strain evidence="2">LIN</strain>
    </source>
</reference>
<dbReference type="CTD" id="4541"/>
<evidence type="ECO:0000313" key="2">
    <source>
        <dbReference type="EMBL" id="BAT21183.1"/>
    </source>
</evidence>
<feature type="transmembrane region" description="Helical" evidence="1">
    <location>
        <begin position="115"/>
        <end position="137"/>
    </location>
</feature>
<feature type="transmembrane region" description="Helical" evidence="1">
    <location>
        <begin position="29"/>
        <end position="45"/>
    </location>
</feature>
<keyword evidence="1" id="KW-0812">Transmembrane</keyword>
<keyword evidence="2" id="KW-0496">Mitochondrion</keyword>
<accession>A0A0S3M5L8</accession>
<dbReference type="AlphaFoldDB" id="A0A0S3M5L8"/>
<sequence length="146" mass="16866">MHHSIYWLSFSLFLCYLSYINIDPLKSGLLLVLSMGVVMPLLGIASYNWYAYFVCMLFLSGVFVILIYYSSLCNYLHVSHSFGGLVLFFLLIFSTAVYNYNWCLMALNSFYYSSYFGWMVFIVMVLLLFMNIVSLLITGKGALRSF</sequence>